<dbReference type="InterPro" id="IPR027417">
    <property type="entry name" value="P-loop_NTPase"/>
</dbReference>
<comment type="catalytic activity">
    <reaction evidence="10">
        <text>tungstate(in) + ATP + H2O = tungstate(out) + ADP + phosphate + H(+)</text>
        <dbReference type="Rhea" id="RHEA:35027"/>
        <dbReference type="ChEBI" id="CHEBI:15377"/>
        <dbReference type="ChEBI" id="CHEBI:15378"/>
        <dbReference type="ChEBI" id="CHEBI:30616"/>
        <dbReference type="ChEBI" id="CHEBI:43474"/>
        <dbReference type="ChEBI" id="CHEBI:46502"/>
        <dbReference type="ChEBI" id="CHEBI:456216"/>
        <dbReference type="EC" id="7.3.2.6"/>
    </reaction>
</comment>
<dbReference type="EC" id="7.3.2.6" evidence="8"/>
<keyword evidence="2" id="KW-0813">Transport</keyword>
<accession>A0A343TNS0</accession>
<dbReference type="PANTHER" id="PTHR42781">
    <property type="entry name" value="SPERMIDINE/PUTRESCINE IMPORT ATP-BINDING PROTEIN POTA"/>
    <property type="match status" value="1"/>
</dbReference>
<dbReference type="RefSeq" id="WP_119821324.1">
    <property type="nucleotide sequence ID" value="NZ_CP025066.1"/>
</dbReference>
<dbReference type="SUPFAM" id="SSF50331">
    <property type="entry name" value="MOP-like"/>
    <property type="match status" value="1"/>
</dbReference>
<feature type="domain" description="ABC transporter" evidence="12">
    <location>
        <begin position="3"/>
        <end position="233"/>
    </location>
</feature>
<evidence type="ECO:0000256" key="4">
    <source>
        <dbReference type="ARBA" id="ARBA00022741"/>
    </source>
</evidence>
<keyword evidence="4" id="KW-0547">Nucleotide-binding</keyword>
<dbReference type="PROSITE" id="PS50893">
    <property type="entry name" value="ABC_TRANSPORTER_2"/>
    <property type="match status" value="1"/>
</dbReference>
<dbReference type="GO" id="GO:0016887">
    <property type="term" value="F:ATP hydrolysis activity"/>
    <property type="evidence" value="ECO:0007669"/>
    <property type="project" value="InterPro"/>
</dbReference>
<comment type="similarity">
    <text evidence="6">Belongs to the ABC transporter superfamily. Sulfate/tungstate importer (TC 3.A.1.6) family.</text>
</comment>
<sequence length="361" mass="38730">MILELDDLTHRYGDELAVDGVSIGVGAGELVAVLGPSGCGKTTIVQAVAGHVQPSGGRIRLRGADVTDDPPEARQVGIVFQHSTLFPHLTVEENVEYGLKARDVPPGHREEVVTRFLELVDLPEQREAYPSELSGGQKRRVELARALAPEPDVLLLDEPLSALDRSLRVGLREEIARIQAETGVTTLLVTHDQEEAMSLADRLVVMDDGRVAGIGPPRELYESPPTPFVASFLGRSNALSATLADGTPPTIEIGGESARLPEGCEPGTVTGTVDCHVRPEDVTMTVGVTDGSGDEDDVLSLQGVVRRVADVGRRYDVTVELETGAELVAERAARPPERGTRVEVRIRPADVAVFDSENERV</sequence>
<dbReference type="SUPFAM" id="SSF52540">
    <property type="entry name" value="P-loop containing nucleoside triphosphate hydrolases"/>
    <property type="match status" value="1"/>
</dbReference>
<comment type="subcellular location">
    <subcellularLocation>
        <location evidence="1">Cell membrane</location>
        <topology evidence="1">Peripheral membrane protein</topology>
    </subcellularLocation>
</comment>
<organism evidence="13 14">
    <name type="scientific">Halalkaliarchaeum desulfuricum</name>
    <dbReference type="NCBI Taxonomy" id="2055893"/>
    <lineage>
        <taxon>Archaea</taxon>
        <taxon>Methanobacteriati</taxon>
        <taxon>Methanobacteriota</taxon>
        <taxon>Stenosarchaea group</taxon>
        <taxon>Halobacteria</taxon>
        <taxon>Halobacteriales</taxon>
        <taxon>Haloferacaceae</taxon>
        <taxon>Halalkaliarchaeum</taxon>
    </lineage>
</organism>
<keyword evidence="14" id="KW-1185">Reference proteome</keyword>
<dbReference type="Proteomes" id="UP000263012">
    <property type="component" value="Chromosome"/>
</dbReference>
<dbReference type="AlphaFoldDB" id="A0A343TNS0"/>
<dbReference type="GO" id="GO:1901238">
    <property type="term" value="F:ABC-type tungstate transporter activity"/>
    <property type="evidence" value="ECO:0007669"/>
    <property type="project" value="UniProtKB-EC"/>
</dbReference>
<evidence type="ECO:0000256" key="1">
    <source>
        <dbReference type="ARBA" id="ARBA00004202"/>
    </source>
</evidence>
<evidence type="ECO:0000256" key="5">
    <source>
        <dbReference type="ARBA" id="ARBA00022840"/>
    </source>
</evidence>
<dbReference type="InterPro" id="IPR003439">
    <property type="entry name" value="ABC_transporter-like_ATP-bd"/>
</dbReference>
<dbReference type="GO" id="GO:0043190">
    <property type="term" value="C:ATP-binding cassette (ABC) transporter complex"/>
    <property type="evidence" value="ECO:0007669"/>
    <property type="project" value="InterPro"/>
</dbReference>
<dbReference type="SMART" id="SM00382">
    <property type="entry name" value="AAA"/>
    <property type="match status" value="1"/>
</dbReference>
<dbReference type="EMBL" id="CP025066">
    <property type="protein sequence ID" value="AUX10742.1"/>
    <property type="molecule type" value="Genomic_DNA"/>
</dbReference>
<keyword evidence="5 13" id="KW-0067">ATP-binding</keyword>
<proteinExistence type="inferred from homology"/>
<dbReference type="GO" id="GO:0005524">
    <property type="term" value="F:ATP binding"/>
    <property type="evidence" value="ECO:0007669"/>
    <property type="project" value="UniProtKB-KW"/>
</dbReference>
<dbReference type="PANTHER" id="PTHR42781:SF4">
    <property type="entry name" value="SPERMIDINE_PUTRESCINE IMPORT ATP-BINDING PROTEIN POTA"/>
    <property type="match status" value="1"/>
</dbReference>
<comment type="subunit">
    <text evidence="7">The complex is composed of two ATP-binding proteins (WtpC), two transmembrane proteins (WtpB) and a solute-binding protein (WtpA).</text>
</comment>
<dbReference type="InterPro" id="IPR017871">
    <property type="entry name" value="ABC_transporter-like_CS"/>
</dbReference>
<evidence type="ECO:0000256" key="6">
    <source>
        <dbReference type="ARBA" id="ARBA00038307"/>
    </source>
</evidence>
<evidence type="ECO:0000256" key="8">
    <source>
        <dbReference type="ARBA" id="ARBA00039025"/>
    </source>
</evidence>
<evidence type="ECO:0000313" key="13">
    <source>
        <dbReference type="EMBL" id="AUX10742.1"/>
    </source>
</evidence>
<dbReference type="KEGG" id="hdf:AArcSl_3135"/>
<dbReference type="GeneID" id="37879500"/>
<evidence type="ECO:0000259" key="12">
    <source>
        <dbReference type="PROSITE" id="PS50893"/>
    </source>
</evidence>
<name>A0A343TNS0_9EURY</name>
<evidence type="ECO:0000256" key="7">
    <source>
        <dbReference type="ARBA" id="ARBA00038781"/>
    </source>
</evidence>
<evidence type="ECO:0000256" key="10">
    <source>
        <dbReference type="ARBA" id="ARBA00047936"/>
    </source>
</evidence>
<evidence type="ECO:0000256" key="2">
    <source>
        <dbReference type="ARBA" id="ARBA00022448"/>
    </source>
</evidence>
<dbReference type="InterPro" id="IPR013611">
    <property type="entry name" value="Transp-assoc_OB_typ2"/>
</dbReference>
<dbReference type="FunFam" id="3.40.50.300:FF:000425">
    <property type="entry name" value="Probable ABC transporter, ATP-binding subunit"/>
    <property type="match status" value="1"/>
</dbReference>
<evidence type="ECO:0000313" key="14">
    <source>
        <dbReference type="Proteomes" id="UP000263012"/>
    </source>
</evidence>
<dbReference type="InterPro" id="IPR008995">
    <property type="entry name" value="Mo/tungstate-bd_C_term_dom"/>
</dbReference>
<gene>
    <name evidence="13" type="primary">wtpC</name>
    <name evidence="13" type="ORF">AArcSl_3135</name>
</gene>
<dbReference type="OrthoDB" id="18368at2157"/>
<evidence type="ECO:0000256" key="11">
    <source>
        <dbReference type="ARBA" id="ARBA00057369"/>
    </source>
</evidence>
<dbReference type="Pfam" id="PF08402">
    <property type="entry name" value="TOBE_2"/>
    <property type="match status" value="1"/>
</dbReference>
<dbReference type="Gene3D" id="3.40.50.300">
    <property type="entry name" value="P-loop containing nucleotide triphosphate hydrolases"/>
    <property type="match status" value="1"/>
</dbReference>
<dbReference type="InterPro" id="IPR050093">
    <property type="entry name" value="ABC_SmlMolc_Importer"/>
</dbReference>
<reference evidence="14" key="1">
    <citation type="submission" date="2017-11" db="EMBL/GenBank/DDBJ databases">
        <title>Phenotypic and genomic properties of facultatively anaerobic sulfur-reducing natronoarchaea from hypersaline soda lakes.</title>
        <authorList>
            <person name="Sorokin D.Y."/>
            <person name="Kublanov I.V."/>
            <person name="Roman P."/>
            <person name="Sinninghe Damste J.S."/>
            <person name="Golyshin P.N."/>
            <person name="Rojo D."/>
            <person name="Ciordia S."/>
            <person name="Mena M.D.C."/>
            <person name="Ferrer M."/>
            <person name="Messina E."/>
            <person name="Smedile F."/>
            <person name="La Spada G."/>
            <person name="La Cono V."/>
            <person name="Yakimov M.M."/>
        </authorList>
    </citation>
    <scope>NUCLEOTIDE SEQUENCE [LARGE SCALE GENOMIC DNA]</scope>
    <source>
        <strain evidence="14">AArc-Sl</strain>
    </source>
</reference>
<comment type="function">
    <text evidence="11">Part of the ABC transporter complex WtpABC involved in molybdate/tungstate import. Responsible for energy coupling to the transport system.</text>
</comment>
<evidence type="ECO:0000256" key="9">
    <source>
        <dbReference type="ARBA" id="ARBA00041133"/>
    </source>
</evidence>
<dbReference type="Gene3D" id="2.40.50.100">
    <property type="match status" value="1"/>
</dbReference>
<dbReference type="InterPro" id="IPR003593">
    <property type="entry name" value="AAA+_ATPase"/>
</dbReference>
<dbReference type="PROSITE" id="PS00211">
    <property type="entry name" value="ABC_TRANSPORTER_1"/>
    <property type="match status" value="1"/>
</dbReference>
<keyword evidence="3" id="KW-0500">Molybdenum</keyword>
<evidence type="ECO:0000256" key="3">
    <source>
        <dbReference type="ARBA" id="ARBA00022505"/>
    </source>
</evidence>
<dbReference type="Pfam" id="PF00005">
    <property type="entry name" value="ABC_tran"/>
    <property type="match status" value="1"/>
</dbReference>
<protein>
    <recommendedName>
        <fullName evidence="9">Molybdate/tungstate import ATP-binding protein WtpC</fullName>
        <ecNumber evidence="8">7.3.2.6</ecNumber>
    </recommendedName>
</protein>